<dbReference type="PROSITE" id="PS50234">
    <property type="entry name" value="VWFA"/>
    <property type="match status" value="1"/>
</dbReference>
<proteinExistence type="predicted"/>
<evidence type="ECO:0000256" key="1">
    <source>
        <dbReference type="SAM" id="MobiDB-lite"/>
    </source>
</evidence>
<dbReference type="SUPFAM" id="SSF53300">
    <property type="entry name" value="vWA-like"/>
    <property type="match status" value="1"/>
</dbReference>
<dbReference type="Proteomes" id="UP001597083">
    <property type="component" value="Unassembled WGS sequence"/>
</dbReference>
<dbReference type="Pfam" id="PF00092">
    <property type="entry name" value="VWA"/>
    <property type="match status" value="1"/>
</dbReference>
<dbReference type="InterPro" id="IPR002035">
    <property type="entry name" value="VWF_A"/>
</dbReference>
<dbReference type="InterPro" id="IPR036465">
    <property type="entry name" value="vWFA_dom_sf"/>
</dbReference>
<accession>A0ABW3CBQ2</accession>
<reference evidence="4" key="1">
    <citation type="journal article" date="2019" name="Int. J. Syst. Evol. Microbiol.">
        <title>The Global Catalogue of Microorganisms (GCM) 10K type strain sequencing project: providing services to taxonomists for standard genome sequencing and annotation.</title>
        <authorList>
            <consortium name="The Broad Institute Genomics Platform"/>
            <consortium name="The Broad Institute Genome Sequencing Center for Infectious Disease"/>
            <person name="Wu L."/>
            <person name="Ma J."/>
        </authorList>
    </citation>
    <scope>NUCLEOTIDE SEQUENCE [LARGE SCALE GENOMIC DNA]</scope>
    <source>
        <strain evidence="4">JCM 31696</strain>
    </source>
</reference>
<feature type="non-terminal residue" evidence="3">
    <location>
        <position position="179"/>
    </location>
</feature>
<evidence type="ECO:0000313" key="4">
    <source>
        <dbReference type="Proteomes" id="UP001597083"/>
    </source>
</evidence>
<name>A0ABW3CBQ2_9ACTN</name>
<evidence type="ECO:0000313" key="3">
    <source>
        <dbReference type="EMBL" id="MFD0851738.1"/>
    </source>
</evidence>
<sequence>FPSPVRLSITADIDPGALALTGVRSSLHVVAEEKDTERGRTTVRLHPGERLNRDFILLLNYTAPDEDAEGTSFTPALTLTADEPEETDKSSTAPPPSGEPEGTFTLTLLPSGDVVAQPRDVVLVLDRSGSMSGWKMIAARRAAARIVDTFTDADRFAVLSFDNVVERPRDLGIGLVTGT</sequence>
<comment type="caution">
    <text evidence="3">The sequence shown here is derived from an EMBL/GenBank/DDBJ whole genome shotgun (WGS) entry which is preliminary data.</text>
</comment>
<gene>
    <name evidence="3" type="ORF">ACFQ07_05880</name>
</gene>
<feature type="non-terminal residue" evidence="3">
    <location>
        <position position="1"/>
    </location>
</feature>
<protein>
    <submittedName>
        <fullName evidence="3">VWA domain-containing protein</fullName>
    </submittedName>
</protein>
<feature type="region of interest" description="Disordered" evidence="1">
    <location>
        <begin position="79"/>
        <end position="104"/>
    </location>
</feature>
<dbReference type="PANTHER" id="PTHR45737">
    <property type="entry name" value="VON WILLEBRAND FACTOR A DOMAIN-CONTAINING PROTEIN 5A"/>
    <property type="match status" value="1"/>
</dbReference>
<dbReference type="Gene3D" id="3.40.50.410">
    <property type="entry name" value="von Willebrand factor, type A domain"/>
    <property type="match status" value="1"/>
</dbReference>
<organism evidence="3 4">
    <name type="scientific">Actinomadura adrarensis</name>
    <dbReference type="NCBI Taxonomy" id="1819600"/>
    <lineage>
        <taxon>Bacteria</taxon>
        <taxon>Bacillati</taxon>
        <taxon>Actinomycetota</taxon>
        <taxon>Actinomycetes</taxon>
        <taxon>Streptosporangiales</taxon>
        <taxon>Thermomonosporaceae</taxon>
        <taxon>Actinomadura</taxon>
    </lineage>
</organism>
<dbReference type="EMBL" id="JBHTIR010000740">
    <property type="protein sequence ID" value="MFD0851738.1"/>
    <property type="molecule type" value="Genomic_DNA"/>
</dbReference>
<dbReference type="PANTHER" id="PTHR45737:SF6">
    <property type="entry name" value="VON WILLEBRAND FACTOR A DOMAIN-CONTAINING PROTEIN 5A"/>
    <property type="match status" value="1"/>
</dbReference>
<keyword evidence="4" id="KW-1185">Reference proteome</keyword>
<evidence type="ECO:0000259" key="2">
    <source>
        <dbReference type="PROSITE" id="PS50234"/>
    </source>
</evidence>
<feature type="domain" description="VWFA" evidence="2">
    <location>
        <begin position="120"/>
        <end position="163"/>
    </location>
</feature>